<evidence type="ECO:0000256" key="9">
    <source>
        <dbReference type="ARBA" id="ARBA00022832"/>
    </source>
</evidence>
<evidence type="ECO:0000313" key="17">
    <source>
        <dbReference type="Proteomes" id="UP000813462"/>
    </source>
</evidence>
<comment type="caution">
    <text evidence="16">The sequence shown here is derived from an EMBL/GenBank/DDBJ whole genome shotgun (WGS) entry which is preliminary data.</text>
</comment>
<dbReference type="InterPro" id="IPR005067">
    <property type="entry name" value="Fatty_acid_desaturase-2"/>
</dbReference>
<feature type="binding site" evidence="15">
    <location>
        <position position="238"/>
    </location>
    <ligand>
        <name>Fe cation</name>
        <dbReference type="ChEBI" id="CHEBI:24875"/>
        <label>1</label>
    </ligand>
</feature>
<organism evidence="16 17">
    <name type="scientific">Ziziphus jujuba var. spinosa</name>
    <dbReference type="NCBI Taxonomy" id="714518"/>
    <lineage>
        <taxon>Eukaryota</taxon>
        <taxon>Viridiplantae</taxon>
        <taxon>Streptophyta</taxon>
        <taxon>Embryophyta</taxon>
        <taxon>Tracheophyta</taxon>
        <taxon>Spermatophyta</taxon>
        <taxon>Magnoliopsida</taxon>
        <taxon>eudicotyledons</taxon>
        <taxon>Gunneridae</taxon>
        <taxon>Pentapetalae</taxon>
        <taxon>rosids</taxon>
        <taxon>fabids</taxon>
        <taxon>Rosales</taxon>
        <taxon>Rhamnaceae</taxon>
        <taxon>Paliureae</taxon>
        <taxon>Ziziphus</taxon>
    </lineage>
</organism>
<keyword evidence="9" id="KW-0276">Fatty acid metabolism</keyword>
<keyword evidence="7" id="KW-0934">Plastid</keyword>
<dbReference type="CDD" id="cd01050">
    <property type="entry name" value="Acyl_ACP_Desat"/>
    <property type="match status" value="1"/>
</dbReference>
<dbReference type="Gene3D" id="1.10.620.20">
    <property type="entry name" value="Ribonucleotide Reductase, subunit A"/>
    <property type="match status" value="1"/>
</dbReference>
<evidence type="ECO:0000256" key="7">
    <source>
        <dbReference type="ARBA" id="ARBA00022640"/>
    </source>
</evidence>
<comment type="pathway">
    <text evidence="3">Lipid metabolism; fatty acid metabolism.</text>
</comment>
<evidence type="ECO:0000256" key="2">
    <source>
        <dbReference type="ARBA" id="ARBA00004229"/>
    </source>
</evidence>
<evidence type="ECO:0000256" key="12">
    <source>
        <dbReference type="ARBA" id="ARBA00023004"/>
    </source>
</evidence>
<feature type="binding site" evidence="15">
    <location>
        <position position="152"/>
    </location>
    <ligand>
        <name>Fe cation</name>
        <dbReference type="ChEBI" id="CHEBI:24875"/>
        <label>2</label>
    </ligand>
</feature>
<feature type="binding site" evidence="15">
    <location>
        <position position="152"/>
    </location>
    <ligand>
        <name>Fe cation</name>
        <dbReference type="ChEBI" id="CHEBI:24875"/>
        <label>1</label>
    </ligand>
</feature>
<dbReference type="GO" id="GO:0046872">
    <property type="term" value="F:metal ion binding"/>
    <property type="evidence" value="ECO:0007669"/>
    <property type="project" value="UniProtKB-KW"/>
</dbReference>
<dbReference type="PANTHER" id="PTHR31155">
    <property type="entry name" value="ACYL- ACYL-CARRIER-PROTEIN DESATURASE-RELATED"/>
    <property type="match status" value="1"/>
</dbReference>
<evidence type="ECO:0000256" key="10">
    <source>
        <dbReference type="ARBA" id="ARBA00022946"/>
    </source>
</evidence>
<feature type="binding site" evidence="15">
    <location>
        <position position="114"/>
    </location>
    <ligand>
        <name>Fe cation</name>
        <dbReference type="ChEBI" id="CHEBI:24875"/>
        <label>1</label>
    </ligand>
</feature>
<comment type="cofactor">
    <cofactor evidence="15">
        <name>Fe cation</name>
        <dbReference type="ChEBI" id="CHEBI:24875"/>
    </cofactor>
    <text evidence="15">Binds 2 iron ions per subunit.</text>
</comment>
<name>A0A978VFA1_ZIZJJ</name>
<dbReference type="EMBL" id="JAEACU010000005">
    <property type="protein sequence ID" value="KAH7529040.1"/>
    <property type="molecule type" value="Genomic_DNA"/>
</dbReference>
<evidence type="ECO:0000256" key="6">
    <source>
        <dbReference type="ARBA" id="ARBA00022528"/>
    </source>
</evidence>
<keyword evidence="6" id="KW-0150">Chloroplast</keyword>
<gene>
    <name evidence="16" type="ORF">FEM48_Zijuj05G0141500</name>
</gene>
<evidence type="ECO:0000256" key="13">
    <source>
        <dbReference type="ARBA" id="ARBA00023098"/>
    </source>
</evidence>
<keyword evidence="10" id="KW-0809">Transit peptide</keyword>
<evidence type="ECO:0000313" key="16">
    <source>
        <dbReference type="EMBL" id="KAH7529040.1"/>
    </source>
</evidence>
<keyword evidence="5" id="KW-0444">Lipid biosynthesis</keyword>
<dbReference type="Proteomes" id="UP000813462">
    <property type="component" value="Unassembled WGS sequence"/>
</dbReference>
<dbReference type="GO" id="GO:0009570">
    <property type="term" value="C:chloroplast stroma"/>
    <property type="evidence" value="ECO:0007669"/>
    <property type="project" value="TreeGrafter"/>
</dbReference>
<sequence>MLLIDLVEYMFYREAENLRKNLTNISPRGPKRNDLIAPAPSKENFDEIFKSMEGWAKANILPLLKPANKCWKPQDFLPDASSDGFHDQLRQLQERTKGIPDEYFGVVVGNMSTEEALQSYHSHINGTEIFHDKTGVDDTPWAIWARGWSAEENRHGDLLNKYLYLSGRVDMKQIETTIQYLIAAGQDVATANNPYLWTIYTSFQERQAAIVHGNMARLAKQHGDANLAQICGTIAADEKRHESAYTKMVGKLFELDPNGMIIALAYMMRRRIKMPSYLMYDGYDDHLFQHFSDVLMRIGAFNASDYGGILEHLVSKWKVKKLTGLSSEGRKTQDYVCELAQRITRLEERAQSKAIKEVPTVSFSWIFDRKV</sequence>
<evidence type="ECO:0000256" key="4">
    <source>
        <dbReference type="ARBA" id="ARBA00008749"/>
    </source>
</evidence>
<dbReference type="AlphaFoldDB" id="A0A978VFA1"/>
<dbReference type="GO" id="GO:0045300">
    <property type="term" value="F:stearoyl-[ACP] desaturase activity"/>
    <property type="evidence" value="ECO:0007669"/>
    <property type="project" value="InterPro"/>
</dbReference>
<comment type="cofactor">
    <cofactor evidence="1">
        <name>Fe(2+)</name>
        <dbReference type="ChEBI" id="CHEBI:29033"/>
    </cofactor>
</comment>
<dbReference type="InterPro" id="IPR012348">
    <property type="entry name" value="RNR-like"/>
</dbReference>
<proteinExistence type="inferred from homology"/>
<feature type="binding site" evidence="15">
    <location>
        <position position="205"/>
    </location>
    <ligand>
        <name>Fe cation</name>
        <dbReference type="ChEBI" id="CHEBI:24875"/>
        <label>2</label>
    </ligand>
</feature>
<evidence type="ECO:0000256" key="5">
    <source>
        <dbReference type="ARBA" id="ARBA00022516"/>
    </source>
</evidence>
<dbReference type="PANTHER" id="PTHR31155:SF27">
    <property type="entry name" value="STEAROYL-[ACYL-CARRIER-PROTEIN] 9-DESATURASE 5, CHLOROPLASTIC"/>
    <property type="match status" value="1"/>
</dbReference>
<dbReference type="GO" id="GO:0006633">
    <property type="term" value="P:fatty acid biosynthetic process"/>
    <property type="evidence" value="ECO:0007669"/>
    <property type="project" value="UniProtKB-KW"/>
</dbReference>
<keyword evidence="14" id="KW-0275">Fatty acid biosynthesis</keyword>
<evidence type="ECO:0000256" key="11">
    <source>
        <dbReference type="ARBA" id="ARBA00023002"/>
    </source>
</evidence>
<feature type="binding site" evidence="15">
    <location>
        <position position="155"/>
    </location>
    <ligand>
        <name>Fe cation</name>
        <dbReference type="ChEBI" id="CHEBI:24875"/>
        <label>1</label>
    </ligand>
</feature>
<feature type="binding site" evidence="15">
    <location>
        <position position="241"/>
    </location>
    <ligand>
        <name>Fe cation</name>
        <dbReference type="ChEBI" id="CHEBI:24875"/>
        <label>2</label>
    </ligand>
</feature>
<evidence type="ECO:0000256" key="8">
    <source>
        <dbReference type="ARBA" id="ARBA00022723"/>
    </source>
</evidence>
<evidence type="ECO:0000256" key="3">
    <source>
        <dbReference type="ARBA" id="ARBA00004872"/>
    </source>
</evidence>
<dbReference type="PIRSF" id="PIRSF000346">
    <property type="entry name" value="Dlt9_acylACP_des"/>
    <property type="match status" value="1"/>
</dbReference>
<keyword evidence="11" id="KW-0560">Oxidoreductase</keyword>
<protein>
    <recommendedName>
        <fullName evidence="18">Acyl-[acyl-carrier-protein] desaturase</fullName>
    </recommendedName>
</protein>
<reference evidence="16" key="1">
    <citation type="journal article" date="2021" name="Front. Plant Sci.">
        <title>Chromosome-Scale Genome Assembly for Chinese Sour Jujube and Insights Into Its Genome Evolution and Domestication Signature.</title>
        <authorList>
            <person name="Shen L.-Y."/>
            <person name="Luo H."/>
            <person name="Wang X.-L."/>
            <person name="Wang X.-M."/>
            <person name="Qiu X.-J."/>
            <person name="Liu H."/>
            <person name="Zhou S.-S."/>
            <person name="Jia K.-H."/>
            <person name="Nie S."/>
            <person name="Bao Y.-T."/>
            <person name="Zhang R.-G."/>
            <person name="Yun Q.-Z."/>
            <person name="Chai Y.-H."/>
            <person name="Lu J.-Y."/>
            <person name="Li Y."/>
            <person name="Zhao S.-W."/>
            <person name="Mao J.-F."/>
            <person name="Jia S.-G."/>
            <person name="Mao Y.-M."/>
        </authorList>
    </citation>
    <scope>NUCLEOTIDE SEQUENCE</scope>
    <source>
        <strain evidence="16">AT0</strain>
        <tissue evidence="16">Leaf</tissue>
    </source>
</reference>
<comment type="similarity">
    <text evidence="4">Belongs to the fatty acid desaturase type 2 family.</text>
</comment>
<evidence type="ECO:0000256" key="1">
    <source>
        <dbReference type="ARBA" id="ARBA00001954"/>
    </source>
</evidence>
<accession>A0A978VFA1</accession>
<dbReference type="FunFam" id="1.10.620.20:FF:000002">
    <property type="entry name" value="Stearoyl-[acyl-carrier-protein] 9-desaturase, chloroplastic"/>
    <property type="match status" value="1"/>
</dbReference>
<comment type="subcellular location">
    <subcellularLocation>
        <location evidence="2">Plastid</location>
        <location evidence="2">Chloroplast</location>
    </subcellularLocation>
</comment>
<keyword evidence="8 15" id="KW-0479">Metal-binding</keyword>
<feature type="binding site" evidence="15">
    <location>
        <position position="238"/>
    </location>
    <ligand>
        <name>Fe cation</name>
        <dbReference type="ChEBI" id="CHEBI:24875"/>
        <label>2</label>
    </ligand>
</feature>
<dbReference type="SUPFAM" id="SSF47240">
    <property type="entry name" value="Ferritin-like"/>
    <property type="match status" value="1"/>
</dbReference>
<dbReference type="InterPro" id="IPR009078">
    <property type="entry name" value="Ferritin-like_SF"/>
</dbReference>
<keyword evidence="13" id="KW-0443">Lipid metabolism</keyword>
<evidence type="ECO:0008006" key="18">
    <source>
        <dbReference type="Google" id="ProtNLM"/>
    </source>
</evidence>
<keyword evidence="12 15" id="KW-0408">Iron</keyword>
<evidence type="ECO:0000256" key="15">
    <source>
        <dbReference type="PIRSR" id="PIRSR000346-1"/>
    </source>
</evidence>
<evidence type="ECO:0000256" key="14">
    <source>
        <dbReference type="ARBA" id="ARBA00023160"/>
    </source>
</evidence>
<dbReference type="Pfam" id="PF03405">
    <property type="entry name" value="FA_desaturase_2"/>
    <property type="match status" value="1"/>
</dbReference>